<keyword evidence="2" id="KW-1133">Transmembrane helix</keyword>
<dbReference type="EMBL" id="FXTD01000004">
    <property type="protein sequence ID" value="SMO57175.1"/>
    <property type="molecule type" value="Genomic_DNA"/>
</dbReference>
<keyword evidence="2" id="KW-0812">Transmembrane</keyword>
<dbReference type="PANTHER" id="PTHR31876:SF26">
    <property type="entry name" value="PROTEIN LIKE COV 2"/>
    <property type="match status" value="1"/>
</dbReference>
<dbReference type="Pfam" id="PF04367">
    <property type="entry name" value="DUF502"/>
    <property type="match status" value="1"/>
</dbReference>
<proteinExistence type="predicted"/>
<dbReference type="InterPro" id="IPR007462">
    <property type="entry name" value="COV1-like"/>
</dbReference>
<dbReference type="AlphaFoldDB" id="A0A521CCS4"/>
<gene>
    <name evidence="3" type="ORF">SAMN06264867_10492</name>
</gene>
<feature type="transmembrane region" description="Helical" evidence="2">
    <location>
        <begin position="85"/>
        <end position="111"/>
    </location>
</feature>
<dbReference type="Proteomes" id="UP000319712">
    <property type="component" value="Unassembled WGS sequence"/>
</dbReference>
<name>A0A521CCS4_9EURY</name>
<feature type="transmembrane region" description="Helical" evidence="2">
    <location>
        <begin position="52"/>
        <end position="73"/>
    </location>
</feature>
<reference evidence="3 4" key="1">
    <citation type="submission" date="2017-05" db="EMBL/GenBank/DDBJ databases">
        <authorList>
            <person name="Varghese N."/>
            <person name="Submissions S."/>
        </authorList>
    </citation>
    <scope>NUCLEOTIDE SEQUENCE [LARGE SCALE GENOMIC DNA]</scope>
    <source>
        <strain evidence="3 4">DSM 19504</strain>
    </source>
</reference>
<dbReference type="PANTHER" id="PTHR31876">
    <property type="entry name" value="COV-LIKE PROTEIN 1"/>
    <property type="match status" value="1"/>
</dbReference>
<feature type="transmembrane region" description="Helical" evidence="2">
    <location>
        <begin position="20"/>
        <end position="45"/>
    </location>
</feature>
<accession>A0A521CCS4</accession>
<keyword evidence="4" id="KW-1185">Reference proteome</keyword>
<evidence type="ECO:0000256" key="2">
    <source>
        <dbReference type="SAM" id="Phobius"/>
    </source>
</evidence>
<organism evidence="3 4">
    <name type="scientific">Halorubrum cibi</name>
    <dbReference type="NCBI Taxonomy" id="413815"/>
    <lineage>
        <taxon>Archaea</taxon>
        <taxon>Methanobacteriati</taxon>
        <taxon>Methanobacteriota</taxon>
        <taxon>Stenosarchaea group</taxon>
        <taxon>Halobacteria</taxon>
        <taxon>Halobacteriales</taxon>
        <taxon>Haloferacaceae</taxon>
        <taxon>Halorubrum</taxon>
    </lineage>
</organism>
<evidence type="ECO:0000313" key="3">
    <source>
        <dbReference type="EMBL" id="SMO57175.1"/>
    </source>
</evidence>
<keyword evidence="2" id="KW-0472">Membrane</keyword>
<feature type="region of interest" description="Disordered" evidence="1">
    <location>
        <begin position="262"/>
        <end position="287"/>
    </location>
</feature>
<dbReference type="RefSeq" id="WP_246066460.1">
    <property type="nucleotide sequence ID" value="NZ_FXTD01000004.1"/>
</dbReference>
<feature type="compositionally biased region" description="Acidic residues" evidence="1">
    <location>
        <begin position="274"/>
        <end position="287"/>
    </location>
</feature>
<evidence type="ECO:0000313" key="4">
    <source>
        <dbReference type="Proteomes" id="UP000319712"/>
    </source>
</evidence>
<evidence type="ECO:0000256" key="1">
    <source>
        <dbReference type="SAM" id="MobiDB-lite"/>
    </source>
</evidence>
<protein>
    <submittedName>
        <fullName evidence="3">Uncharacterized membrane protein</fullName>
    </submittedName>
</protein>
<sequence>MAVPDSSDDSSRPARDTVESLYGGTLDVLMTGIAIIVPFVITLYVLTIALDFITGALTPFIRVLRWFGVIAWFRETDLVSVLIELHVYGYVIDFFTEIIAVGILLGIVVVVGSIGRHRYGEQAIDVIDLALASIPGIGTVYKSFRRMGDVMLDNEAENFQEIKLVQCFGEDVHVIGFETSTSPETVAEAAGHDEMVTLFIPLAPNPVTGGFLTHVPRDRVMDVDMSIEEGVRSILTSGVATGERANEKTPVTMGDLEKVTDIDRLQDAIRTDDENAEDEDPNDEKTQ</sequence>
<feature type="compositionally biased region" description="Basic and acidic residues" evidence="1">
    <location>
        <begin position="262"/>
        <end position="273"/>
    </location>
</feature>